<dbReference type="PROSITE" id="PS50800">
    <property type="entry name" value="SAP"/>
    <property type="match status" value="1"/>
</dbReference>
<dbReference type="EMBL" id="BFAD01000004">
    <property type="protein sequence ID" value="GBE81936.1"/>
    <property type="molecule type" value="Genomic_DNA"/>
</dbReference>
<evidence type="ECO:0000313" key="4">
    <source>
        <dbReference type="Proteomes" id="UP000287166"/>
    </source>
</evidence>
<dbReference type="STRING" id="139825.A0A401GIB7"/>
<dbReference type="SMART" id="SM00513">
    <property type="entry name" value="SAP"/>
    <property type="match status" value="1"/>
</dbReference>
<gene>
    <name evidence="3" type="ORF">SCP_0403100</name>
</gene>
<evidence type="ECO:0000259" key="2">
    <source>
        <dbReference type="PROSITE" id="PS50800"/>
    </source>
</evidence>
<dbReference type="InParanoid" id="A0A401GIB7"/>
<organism evidence="3 4">
    <name type="scientific">Sparassis crispa</name>
    <dbReference type="NCBI Taxonomy" id="139825"/>
    <lineage>
        <taxon>Eukaryota</taxon>
        <taxon>Fungi</taxon>
        <taxon>Dikarya</taxon>
        <taxon>Basidiomycota</taxon>
        <taxon>Agaricomycotina</taxon>
        <taxon>Agaricomycetes</taxon>
        <taxon>Polyporales</taxon>
        <taxon>Sparassidaceae</taxon>
        <taxon>Sparassis</taxon>
    </lineage>
</organism>
<protein>
    <recommendedName>
        <fullName evidence="2">SAP domain-containing protein</fullName>
    </recommendedName>
</protein>
<evidence type="ECO:0000256" key="1">
    <source>
        <dbReference type="SAM" id="MobiDB-lite"/>
    </source>
</evidence>
<evidence type="ECO:0000313" key="3">
    <source>
        <dbReference type="EMBL" id="GBE81936.1"/>
    </source>
</evidence>
<accession>A0A401GIB7</accession>
<sequence length="287" mass="31044">MLRTALRSQLRFRPSASAYARNFVSTALLTKTWETETANDLRQEAKKRGLSAKGNKATLITRLQHDDEQKAIAPAPSSPSPQQQQVRHASTTEVPGIPPTGPPPVHPKEFMNIHIPDVSQPEPLPETPIPLLPDLWDSSRIRAESERAAPAEPSQPKVIAVAGAVTHPGGGPSHNLYTEDVIAEPAPTNMSTGFWSDVAHDLNIPTSFNLSPPHAGYDVHETTSTSGAQERSHSRTLDKDEVRGIWLLLGLLAGSWLAGGWFQLPSAFVEKAEEVAEQAEGKAAGKH</sequence>
<proteinExistence type="predicted"/>
<feature type="domain" description="SAP" evidence="2">
    <location>
        <begin position="33"/>
        <end position="67"/>
    </location>
</feature>
<dbReference type="Pfam" id="PF02037">
    <property type="entry name" value="SAP"/>
    <property type="match status" value="1"/>
</dbReference>
<dbReference type="Proteomes" id="UP000287166">
    <property type="component" value="Unassembled WGS sequence"/>
</dbReference>
<keyword evidence="4" id="KW-1185">Reference proteome</keyword>
<dbReference type="RefSeq" id="XP_027612849.1">
    <property type="nucleotide sequence ID" value="XM_027757048.1"/>
</dbReference>
<dbReference type="AlphaFoldDB" id="A0A401GIB7"/>
<dbReference type="OrthoDB" id="445357at2759"/>
<dbReference type="InterPro" id="IPR036361">
    <property type="entry name" value="SAP_dom_sf"/>
</dbReference>
<feature type="compositionally biased region" description="Pro residues" evidence="1">
    <location>
        <begin position="96"/>
        <end position="105"/>
    </location>
</feature>
<dbReference type="SUPFAM" id="SSF68906">
    <property type="entry name" value="SAP domain"/>
    <property type="match status" value="1"/>
</dbReference>
<dbReference type="GeneID" id="38778853"/>
<feature type="region of interest" description="Disordered" evidence="1">
    <location>
        <begin position="71"/>
        <end position="109"/>
    </location>
</feature>
<comment type="caution">
    <text evidence="3">The sequence shown here is derived from an EMBL/GenBank/DDBJ whole genome shotgun (WGS) entry which is preliminary data.</text>
</comment>
<name>A0A401GIB7_9APHY</name>
<dbReference type="InterPro" id="IPR003034">
    <property type="entry name" value="SAP_dom"/>
</dbReference>
<dbReference type="Gene3D" id="1.10.720.30">
    <property type="entry name" value="SAP domain"/>
    <property type="match status" value="1"/>
</dbReference>
<reference evidence="3 4" key="1">
    <citation type="journal article" date="2018" name="Sci. Rep.">
        <title>Genome sequence of the cauliflower mushroom Sparassis crispa (Hanabiratake) and its association with beneficial usage.</title>
        <authorList>
            <person name="Kiyama R."/>
            <person name="Furutani Y."/>
            <person name="Kawaguchi K."/>
            <person name="Nakanishi T."/>
        </authorList>
    </citation>
    <scope>NUCLEOTIDE SEQUENCE [LARGE SCALE GENOMIC DNA]</scope>
</reference>